<evidence type="ECO:0000256" key="4">
    <source>
        <dbReference type="ARBA" id="ARBA00034320"/>
    </source>
</evidence>
<evidence type="ECO:0000313" key="7">
    <source>
        <dbReference type="EnsemblMetazoa" id="Aqu2.1.43676_001"/>
    </source>
</evidence>
<evidence type="ECO:0000256" key="1">
    <source>
        <dbReference type="ARBA" id="ARBA00022741"/>
    </source>
</evidence>
<dbReference type="AlphaFoldDB" id="A0A1X7VTK7"/>
<dbReference type="Gene3D" id="3.30.1220.10">
    <property type="entry name" value="CobW-like, C-terminal domain"/>
    <property type="match status" value="1"/>
</dbReference>
<dbReference type="PANTHER" id="PTHR13748">
    <property type="entry name" value="COBW-RELATED"/>
    <property type="match status" value="1"/>
</dbReference>
<dbReference type="InterPro" id="IPR011629">
    <property type="entry name" value="CobW-like_C"/>
</dbReference>
<dbReference type="OrthoDB" id="258627at2759"/>
<keyword evidence="3" id="KW-0143">Chaperone</keyword>
<dbReference type="KEGG" id="aqu:100636392"/>
<dbReference type="Gene3D" id="3.40.50.300">
    <property type="entry name" value="P-loop containing nucleotide triphosphate hydrolases"/>
    <property type="match status" value="1"/>
</dbReference>
<dbReference type="PANTHER" id="PTHR13748:SF59">
    <property type="entry name" value="COBW C-TERMINAL DOMAIN-CONTAINING PROTEIN"/>
    <property type="match status" value="1"/>
</dbReference>
<protein>
    <recommendedName>
        <fullName evidence="6">CobW C-terminal domain-containing protein</fullName>
    </recommendedName>
</protein>
<reference evidence="8" key="1">
    <citation type="journal article" date="2010" name="Nature">
        <title>The Amphimedon queenslandica genome and the evolution of animal complexity.</title>
        <authorList>
            <person name="Srivastava M."/>
            <person name="Simakov O."/>
            <person name="Chapman J."/>
            <person name="Fahey B."/>
            <person name="Gauthier M.E."/>
            <person name="Mitros T."/>
            <person name="Richards G.S."/>
            <person name="Conaco C."/>
            <person name="Dacre M."/>
            <person name="Hellsten U."/>
            <person name="Larroux C."/>
            <person name="Putnam N.H."/>
            <person name="Stanke M."/>
            <person name="Adamska M."/>
            <person name="Darling A."/>
            <person name="Degnan S.M."/>
            <person name="Oakley T.H."/>
            <person name="Plachetzki D.C."/>
            <person name="Zhai Y."/>
            <person name="Adamski M."/>
            <person name="Calcino A."/>
            <person name="Cummins S.F."/>
            <person name="Goodstein D.M."/>
            <person name="Harris C."/>
            <person name="Jackson D.J."/>
            <person name="Leys S.P."/>
            <person name="Shu S."/>
            <person name="Woodcroft B.J."/>
            <person name="Vervoort M."/>
            <person name="Kosik K.S."/>
            <person name="Manning G."/>
            <person name="Degnan B.M."/>
            <person name="Rokhsar D.S."/>
        </authorList>
    </citation>
    <scope>NUCLEOTIDE SEQUENCE [LARGE SCALE GENOMIC DNA]</scope>
</reference>
<accession>A0A1X7VTK7</accession>
<name>A0A1X7VTK7_AMPQE</name>
<evidence type="ECO:0000256" key="3">
    <source>
        <dbReference type="ARBA" id="ARBA00023186"/>
    </source>
</evidence>
<dbReference type="InterPro" id="IPR036627">
    <property type="entry name" value="CobW-likC_sf"/>
</dbReference>
<dbReference type="EnsemblMetazoa" id="XM_003382656.2">
    <property type="protein sequence ID" value="XP_003382704.1"/>
    <property type="gene ID" value="LOC100636392"/>
</dbReference>
<keyword evidence="1" id="KW-0547">Nucleotide-binding</keyword>
<dbReference type="SUPFAM" id="SSF52540">
    <property type="entry name" value="P-loop containing nucleoside triphosphate hydrolases"/>
    <property type="match status" value="1"/>
</dbReference>
<evidence type="ECO:0000313" key="8">
    <source>
        <dbReference type="Proteomes" id="UP000007879"/>
    </source>
</evidence>
<comment type="similarity">
    <text evidence="4">Belongs to the SIMIBI class G3E GTPase family. ZNG1 subfamily.</text>
</comment>
<evidence type="ECO:0000256" key="2">
    <source>
        <dbReference type="ARBA" id="ARBA00022801"/>
    </source>
</evidence>
<gene>
    <name evidence="7" type="primary">100636392</name>
</gene>
<dbReference type="SUPFAM" id="SSF90002">
    <property type="entry name" value="Hypothetical protein YjiA, C-terminal domain"/>
    <property type="match status" value="1"/>
</dbReference>
<reference evidence="7" key="2">
    <citation type="submission" date="2017-05" db="UniProtKB">
        <authorList>
            <consortium name="EnsemblMetazoa"/>
        </authorList>
    </citation>
    <scope>IDENTIFICATION</scope>
</reference>
<dbReference type="GO" id="GO:0016787">
    <property type="term" value="F:hydrolase activity"/>
    <property type="evidence" value="ECO:0007669"/>
    <property type="project" value="UniProtKB-KW"/>
</dbReference>
<dbReference type="Proteomes" id="UP000007879">
    <property type="component" value="Unassembled WGS sequence"/>
</dbReference>
<dbReference type="InterPro" id="IPR027417">
    <property type="entry name" value="P-loop_NTPase"/>
</dbReference>
<dbReference type="SMART" id="SM00833">
    <property type="entry name" value="CobW_C"/>
    <property type="match status" value="1"/>
</dbReference>
<organism evidence="7">
    <name type="scientific">Amphimedon queenslandica</name>
    <name type="common">Sponge</name>
    <dbReference type="NCBI Taxonomy" id="400682"/>
    <lineage>
        <taxon>Eukaryota</taxon>
        <taxon>Metazoa</taxon>
        <taxon>Porifera</taxon>
        <taxon>Demospongiae</taxon>
        <taxon>Heteroscleromorpha</taxon>
        <taxon>Haplosclerida</taxon>
        <taxon>Niphatidae</taxon>
        <taxon>Amphimedon</taxon>
    </lineage>
</organism>
<dbReference type="STRING" id="400682.A0A1X7VTK7"/>
<keyword evidence="8" id="KW-1185">Reference proteome</keyword>
<feature type="domain" description="CobW C-terminal" evidence="6">
    <location>
        <begin position="276"/>
        <end position="368"/>
    </location>
</feature>
<keyword evidence="2" id="KW-0378">Hydrolase</keyword>
<dbReference type="Pfam" id="PF02492">
    <property type="entry name" value="cobW"/>
    <property type="match status" value="1"/>
</dbReference>
<dbReference type="InterPro" id="IPR051316">
    <property type="entry name" value="Zinc-reg_GTPase_activator"/>
</dbReference>
<dbReference type="CDD" id="cd03112">
    <property type="entry name" value="CobW-like"/>
    <property type="match status" value="1"/>
</dbReference>
<evidence type="ECO:0000259" key="6">
    <source>
        <dbReference type="SMART" id="SM00833"/>
    </source>
</evidence>
<dbReference type="InParanoid" id="A0A1X7VTK7"/>
<proteinExistence type="inferred from homology"/>
<dbReference type="InterPro" id="IPR003495">
    <property type="entry name" value="CobW/HypB/UreG_nucleotide-bd"/>
</dbReference>
<evidence type="ECO:0000256" key="5">
    <source>
        <dbReference type="ARBA" id="ARBA00049117"/>
    </source>
</evidence>
<comment type="catalytic activity">
    <reaction evidence="5">
        <text>GTP + H2O = GDP + phosphate + H(+)</text>
        <dbReference type="Rhea" id="RHEA:19669"/>
        <dbReference type="ChEBI" id="CHEBI:15377"/>
        <dbReference type="ChEBI" id="CHEBI:15378"/>
        <dbReference type="ChEBI" id="CHEBI:37565"/>
        <dbReference type="ChEBI" id="CHEBI:43474"/>
        <dbReference type="ChEBI" id="CHEBI:58189"/>
    </reaction>
    <physiologicalReaction direction="left-to-right" evidence="5">
        <dbReference type="Rhea" id="RHEA:19670"/>
    </physiologicalReaction>
</comment>
<dbReference type="EnsemblMetazoa" id="Aqu2.1.43676_001">
    <property type="protein sequence ID" value="Aqu2.1.43676_001"/>
    <property type="gene ID" value="Aqu2.1.43676"/>
</dbReference>
<dbReference type="Pfam" id="PF07683">
    <property type="entry name" value="CobW_C"/>
    <property type="match status" value="1"/>
</dbReference>
<sequence length="510" mass="56098">MEESRCNLYMHREALAWAPKKKRLPVTLVTGFLGSGKTTLLTHILNNKENLKIAAAVNDFASLNIDGQIVRGVVGGKEGVVELSNGCLCCSVSGEFRKAVWALLQDADIGKIDYLVVETSGVSDPLQTISALEEEYGQMYRVRLDVVVTVVDTDYLSSRLKDDSLSRSVAADSQLKCADVVLLNKRDLVSEEDLEMVKSYLSSLVPGVSIYPCRYGAVPLHWILEVSEVPKGPQLVSHERTSSAYTISAVGGVKNVARKGRDLSGHGKNHLSADEFQSIVFESSSPFSLSLFQGFLGNGFPEGVARMKGTVWFSEARSCLYSFHMSGRNRYEITPQETGLGGPPKVELVAIGKSGNMDRVFKSLENCVQNKQLPSSMEEDVKDRHKTVCNLIKAHDYFILEEEEHSDISDFSYVDFRVSGCIDYGVTEEEAKGFHGINFDKMNREVSLRLNGSSETVSLLPVLLSNGTQVLRHSVAKGAGFEETWRVLIPIAEKVVSETFKSVGVCKCGR</sequence>
<dbReference type="eggNOG" id="KOG2743">
    <property type="taxonomic scope" value="Eukaryota"/>
</dbReference>
<dbReference type="GO" id="GO:0000166">
    <property type="term" value="F:nucleotide binding"/>
    <property type="evidence" value="ECO:0007669"/>
    <property type="project" value="UniProtKB-KW"/>
</dbReference>